<evidence type="ECO:0000313" key="2">
    <source>
        <dbReference type="EMBL" id="KRQ87705.1"/>
    </source>
</evidence>
<dbReference type="OrthoDB" id="9804747at2"/>
<keyword evidence="2" id="KW-0378">Hydrolase</keyword>
<gene>
    <name evidence="2" type="primary">rpfG_2</name>
    <name evidence="2" type="ORF">ABG79_00507</name>
</gene>
<dbReference type="PANTHER" id="PTHR43155:SF1">
    <property type="entry name" value="3'3'-CGAMP-SPECIFIC PHOSPHODIESTERASE 1"/>
    <property type="match status" value="1"/>
</dbReference>
<comment type="caution">
    <text evidence="2">The sequence shown here is derived from an EMBL/GenBank/DDBJ whole genome shotgun (WGS) entry which is preliminary data.</text>
</comment>
<keyword evidence="3" id="KW-1185">Reference proteome</keyword>
<feature type="domain" description="HD-GYP" evidence="1">
    <location>
        <begin position="228"/>
        <end position="412"/>
    </location>
</feature>
<evidence type="ECO:0000259" key="1">
    <source>
        <dbReference type="PROSITE" id="PS51832"/>
    </source>
</evidence>
<sequence>MIKLDSHDLLSALSLAIDLSECSSHCEEKYYEPTFNINLSQHKFINHSKRTTYVAMSIGKNISNDTSFLKFLFISAALHDIGVTGTADLLDAHLKSEYILRHSEEGSFLIDKLPMDYKISQAIKYHHENYNGTGPFGLKNDEIPLISQVLRISDSFELIYDENIPNYIQRDFISKFFKTHKGIYFNPHLIDILFELQSKEKFWWDVENIGHIPEIYDSIKPEITKTFSMQEIRKIAYVFADIIDKKSPFTYTHSKNLTKIALRIADYLNFDKNKKIRFEIAALMHDVGKLAIPNSILNKEGPLNPKEVLIMKSHTYYTRLILSRIKGFEDITDWASNHHEKLNGHGYPLGLSADKLSMEERIMAVCDIYEALTSDRPYRKGMSNDRAIEILKKMVDLNEVCPIALEYLKKVL</sequence>
<dbReference type="RefSeq" id="WP_083490294.1">
    <property type="nucleotide sequence ID" value="NZ_LKHP01000002.1"/>
</dbReference>
<dbReference type="SMART" id="SM00471">
    <property type="entry name" value="HDc"/>
    <property type="match status" value="2"/>
</dbReference>
<name>A0A0R3JVX3_CALMK</name>
<dbReference type="GO" id="GO:0071111">
    <property type="term" value="F:cyclic-guanylate-specific phosphodiesterase activity"/>
    <property type="evidence" value="ECO:0007669"/>
    <property type="project" value="UniProtKB-EC"/>
</dbReference>
<dbReference type="EMBL" id="LKHP01000002">
    <property type="protein sequence ID" value="KRQ87705.1"/>
    <property type="molecule type" value="Genomic_DNA"/>
</dbReference>
<dbReference type="STRING" id="908809.ABG79_00507"/>
<dbReference type="AlphaFoldDB" id="A0A0R3JVX3"/>
<dbReference type="PROSITE" id="PS51832">
    <property type="entry name" value="HD_GYP"/>
    <property type="match status" value="1"/>
</dbReference>
<accession>A0A0R3JVX3</accession>
<dbReference type="InterPro" id="IPR003607">
    <property type="entry name" value="HD/PDEase_dom"/>
</dbReference>
<dbReference type="Pfam" id="PF13487">
    <property type="entry name" value="HD_5"/>
    <property type="match status" value="2"/>
</dbReference>
<evidence type="ECO:0000313" key="3">
    <source>
        <dbReference type="Proteomes" id="UP000052015"/>
    </source>
</evidence>
<dbReference type="InterPro" id="IPR037522">
    <property type="entry name" value="HD_GYP_dom"/>
</dbReference>
<dbReference type="PANTHER" id="PTHR43155">
    <property type="entry name" value="CYCLIC DI-GMP PHOSPHODIESTERASE PA4108-RELATED"/>
    <property type="match status" value="1"/>
</dbReference>
<dbReference type="Proteomes" id="UP000052015">
    <property type="component" value="Unassembled WGS sequence"/>
</dbReference>
<dbReference type="Gene3D" id="1.10.3210.10">
    <property type="entry name" value="Hypothetical protein af1432"/>
    <property type="match status" value="2"/>
</dbReference>
<organism evidence="2 3">
    <name type="scientific">Caloramator mitchellensis</name>
    <dbReference type="NCBI Taxonomy" id="908809"/>
    <lineage>
        <taxon>Bacteria</taxon>
        <taxon>Bacillati</taxon>
        <taxon>Bacillota</taxon>
        <taxon>Clostridia</taxon>
        <taxon>Eubacteriales</taxon>
        <taxon>Clostridiaceae</taxon>
        <taxon>Caloramator</taxon>
    </lineage>
</organism>
<protein>
    <submittedName>
        <fullName evidence="2">Cyclic di-GMP phosphodiesterase response regulator RpfG</fullName>
        <ecNumber evidence="2">3.1.4.52</ecNumber>
    </submittedName>
</protein>
<dbReference type="EC" id="3.1.4.52" evidence="2"/>
<reference evidence="2 3" key="1">
    <citation type="submission" date="2015-09" db="EMBL/GenBank/DDBJ databases">
        <title>Draft genome sequence of a Caloramator mitchellensis, a moderate thermophile from the Great Artesian Basin of Australia.</title>
        <authorList>
            <person name="Patel B.K."/>
        </authorList>
    </citation>
    <scope>NUCLEOTIDE SEQUENCE [LARGE SCALE GENOMIC DNA]</scope>
    <source>
        <strain evidence="2 3">VF08</strain>
    </source>
</reference>
<proteinExistence type="predicted"/>
<dbReference type="CDD" id="cd00077">
    <property type="entry name" value="HDc"/>
    <property type="match status" value="2"/>
</dbReference>
<dbReference type="SUPFAM" id="SSF109604">
    <property type="entry name" value="HD-domain/PDEase-like"/>
    <property type="match status" value="2"/>
</dbReference>